<dbReference type="InterPro" id="IPR029024">
    <property type="entry name" value="TerB-like"/>
</dbReference>
<dbReference type="CDD" id="cd07316">
    <property type="entry name" value="terB_like_DjlA"/>
    <property type="match status" value="1"/>
</dbReference>
<sequence length="236" mass="26736">MSIWSQIGSLIEDLRQSEAISQFVEKVATTVRGLGSGIDRKQLTFTVAVIALSAKMAKADGVVTQDEINAFQTLFSIPEGEERNVQRMFNLAKQDVAGYEAYAKQIAALYEDDMEPLADILDGLFMIAGADGVMHNREMLYLEHVAEIFGIPERCFERIKMSHVKPDEQDPYTILEAERSMSDKEIKSHYRKLVRENHPDRLIARGVPEEFVRISTEKLAAINNAWSMIEIERGLR</sequence>
<dbReference type="InterPro" id="IPR007791">
    <property type="entry name" value="DjlA_N"/>
</dbReference>
<dbReference type="InterPro" id="IPR036869">
    <property type="entry name" value="J_dom_sf"/>
</dbReference>
<dbReference type="PROSITE" id="PS50076">
    <property type="entry name" value="DNAJ_2"/>
    <property type="match status" value="1"/>
</dbReference>
<dbReference type="RefSeq" id="WP_090074194.1">
    <property type="nucleotide sequence ID" value="NZ_FOVR01000010.1"/>
</dbReference>
<dbReference type="STRING" id="655353.SAMN04488056_11031"/>
<dbReference type="Pfam" id="PF00226">
    <property type="entry name" value="DnaJ"/>
    <property type="match status" value="1"/>
</dbReference>
<dbReference type="Proteomes" id="UP000199236">
    <property type="component" value="Unassembled WGS sequence"/>
</dbReference>
<dbReference type="Pfam" id="PF05099">
    <property type="entry name" value="TerB"/>
    <property type="match status" value="1"/>
</dbReference>
<dbReference type="SUPFAM" id="SSF46565">
    <property type="entry name" value="Chaperone J-domain"/>
    <property type="match status" value="1"/>
</dbReference>
<organism evidence="2 3">
    <name type="scientific">Cohaesibacter marisflavi</name>
    <dbReference type="NCBI Taxonomy" id="655353"/>
    <lineage>
        <taxon>Bacteria</taxon>
        <taxon>Pseudomonadati</taxon>
        <taxon>Pseudomonadota</taxon>
        <taxon>Alphaproteobacteria</taxon>
        <taxon>Hyphomicrobiales</taxon>
        <taxon>Cohaesibacteraceae</taxon>
    </lineage>
</organism>
<reference evidence="2 3" key="1">
    <citation type="submission" date="2016-10" db="EMBL/GenBank/DDBJ databases">
        <authorList>
            <person name="de Groot N.N."/>
        </authorList>
    </citation>
    <scope>NUCLEOTIDE SEQUENCE [LARGE SCALE GENOMIC DNA]</scope>
    <source>
        <strain evidence="2 3">CGMCC 1.9157</strain>
    </source>
</reference>
<dbReference type="AlphaFoldDB" id="A0A1I5IWW1"/>
<protein>
    <submittedName>
        <fullName evidence="2">DnaJ like chaperone protein</fullName>
    </submittedName>
</protein>
<dbReference type="CDD" id="cd06257">
    <property type="entry name" value="DnaJ"/>
    <property type="match status" value="1"/>
</dbReference>
<dbReference type="OrthoDB" id="9782583at2"/>
<dbReference type="SUPFAM" id="SSF158682">
    <property type="entry name" value="TerB-like"/>
    <property type="match status" value="1"/>
</dbReference>
<feature type="domain" description="J" evidence="1">
    <location>
        <begin position="170"/>
        <end position="236"/>
    </location>
</feature>
<name>A0A1I5IWW1_9HYPH</name>
<dbReference type="Gene3D" id="1.10.3680.10">
    <property type="entry name" value="TerB-like"/>
    <property type="match status" value="1"/>
</dbReference>
<dbReference type="SMART" id="SM00271">
    <property type="entry name" value="DnaJ"/>
    <property type="match status" value="1"/>
</dbReference>
<keyword evidence="3" id="KW-1185">Reference proteome</keyword>
<proteinExistence type="predicted"/>
<dbReference type="Gene3D" id="1.10.287.110">
    <property type="entry name" value="DnaJ domain"/>
    <property type="match status" value="1"/>
</dbReference>
<evidence type="ECO:0000313" key="2">
    <source>
        <dbReference type="EMBL" id="SFO65008.1"/>
    </source>
</evidence>
<dbReference type="InterPro" id="IPR001623">
    <property type="entry name" value="DnaJ_domain"/>
</dbReference>
<dbReference type="EMBL" id="FOVR01000010">
    <property type="protein sequence ID" value="SFO65008.1"/>
    <property type="molecule type" value="Genomic_DNA"/>
</dbReference>
<evidence type="ECO:0000313" key="3">
    <source>
        <dbReference type="Proteomes" id="UP000199236"/>
    </source>
</evidence>
<gene>
    <name evidence="2" type="ORF">SAMN04488056_11031</name>
</gene>
<accession>A0A1I5IWW1</accession>
<evidence type="ECO:0000259" key="1">
    <source>
        <dbReference type="PROSITE" id="PS50076"/>
    </source>
</evidence>